<gene>
    <name evidence="1" type="ORF">APR41_02145</name>
</gene>
<sequence length="83" mass="10086">MEKSKEKIRNKGRVEGTLKLIKFLNDYRTIAECANHVDIHRKSVHRYFNLLTQLGFEIEILVKYRHKYRIINLKEYFQDGNEM</sequence>
<evidence type="ECO:0008006" key="3">
    <source>
        <dbReference type="Google" id="ProtNLM"/>
    </source>
</evidence>
<name>A0A2N0U466_9FLAO</name>
<protein>
    <recommendedName>
        <fullName evidence="3">Helix-turn-helix type 11 domain-containing protein</fullName>
    </recommendedName>
</protein>
<comment type="caution">
    <text evidence="1">The sequence shown here is derived from an EMBL/GenBank/DDBJ whole genome shotgun (WGS) entry which is preliminary data.</text>
</comment>
<evidence type="ECO:0000313" key="1">
    <source>
        <dbReference type="EMBL" id="PKD21802.1"/>
    </source>
</evidence>
<dbReference type="STRING" id="447422.SAMN05660903_00130"/>
<dbReference type="AlphaFoldDB" id="A0A2N0U466"/>
<reference evidence="1 2" key="1">
    <citation type="submission" date="2015-10" db="EMBL/GenBank/DDBJ databases">
        <title>Draft genome sequence of Salegentibacter salinarum KCTC 12975.</title>
        <authorList>
            <person name="Lin W."/>
            <person name="Zheng Q."/>
        </authorList>
    </citation>
    <scope>NUCLEOTIDE SEQUENCE [LARGE SCALE GENOMIC DNA]</scope>
    <source>
        <strain evidence="1 2">KCTC 12975</strain>
    </source>
</reference>
<organism evidence="1 2">
    <name type="scientific">Salegentibacter salinarum</name>
    <dbReference type="NCBI Taxonomy" id="447422"/>
    <lineage>
        <taxon>Bacteria</taxon>
        <taxon>Pseudomonadati</taxon>
        <taxon>Bacteroidota</taxon>
        <taxon>Flavobacteriia</taxon>
        <taxon>Flavobacteriales</taxon>
        <taxon>Flavobacteriaceae</taxon>
        <taxon>Salegentibacter</taxon>
    </lineage>
</organism>
<evidence type="ECO:0000313" key="2">
    <source>
        <dbReference type="Proteomes" id="UP000232673"/>
    </source>
</evidence>
<dbReference type="EMBL" id="LKTS01000001">
    <property type="protein sequence ID" value="PKD21802.1"/>
    <property type="molecule type" value="Genomic_DNA"/>
</dbReference>
<accession>A0A2N0U466</accession>
<dbReference type="Proteomes" id="UP000232673">
    <property type="component" value="Unassembled WGS sequence"/>
</dbReference>
<proteinExistence type="predicted"/>
<keyword evidence="2" id="KW-1185">Reference proteome</keyword>